<dbReference type="RefSeq" id="WP_252163137.1">
    <property type="nucleotide sequence ID" value="NZ_CP094827.1"/>
</dbReference>
<reference evidence="1" key="1">
    <citation type="submission" date="2022-04" db="EMBL/GenBank/DDBJ databases">
        <title>Xanthomonas prunicola pv. tritici, a pathogen causing a previously unreported foliar disease of wheat.</title>
        <authorList>
            <person name="Clavijo F."/>
            <person name="Curland R.D."/>
            <person name="Dill-Macky R."/>
            <person name="Pereyra S."/>
            <person name="Roman-Reyna V."/>
            <person name="Siri M.I."/>
        </authorList>
    </citation>
    <scope>NUCLEOTIDE SEQUENCE</scope>
    <source>
        <strain evidence="1">CIX249</strain>
    </source>
</reference>
<dbReference type="InterPro" id="IPR029044">
    <property type="entry name" value="Nucleotide-diphossugar_trans"/>
</dbReference>
<protein>
    <recommendedName>
        <fullName evidence="3">Glycosyltransferase</fullName>
    </recommendedName>
</protein>
<dbReference type="Gene3D" id="3.90.550.10">
    <property type="entry name" value="Spore Coat Polysaccharide Biosynthesis Protein SpsA, Chain A"/>
    <property type="match status" value="1"/>
</dbReference>
<sequence>MTSTALVSIVMPPYKPRYFAQALDSVLAQTYAALQLVICDADAHGAIEAMLASKLLVAPFPFATSNQISIEE</sequence>
<dbReference type="EMBL" id="CP096142">
    <property type="protein sequence ID" value="UXA65599.1"/>
    <property type="molecule type" value="Genomic_DNA"/>
</dbReference>
<dbReference type="GeneID" id="75149809"/>
<gene>
    <name evidence="1" type="ORF">M0D43_00625</name>
</gene>
<evidence type="ECO:0008006" key="3">
    <source>
        <dbReference type="Google" id="ProtNLM"/>
    </source>
</evidence>
<name>A0A9Q9IZJ9_9XANT</name>
<proteinExistence type="predicted"/>
<evidence type="ECO:0000313" key="1">
    <source>
        <dbReference type="EMBL" id="UXA65599.1"/>
    </source>
</evidence>
<dbReference type="AlphaFoldDB" id="A0A9Q9IZJ9"/>
<dbReference type="Proteomes" id="UP001058381">
    <property type="component" value="Chromosome"/>
</dbReference>
<evidence type="ECO:0000313" key="2">
    <source>
        <dbReference type="Proteomes" id="UP001058381"/>
    </source>
</evidence>
<dbReference type="SUPFAM" id="SSF53448">
    <property type="entry name" value="Nucleotide-diphospho-sugar transferases"/>
    <property type="match status" value="1"/>
</dbReference>
<organism evidence="1 2">
    <name type="scientific">Xanthomonas prunicola</name>
    <dbReference type="NCBI Taxonomy" id="2053930"/>
    <lineage>
        <taxon>Bacteria</taxon>
        <taxon>Pseudomonadati</taxon>
        <taxon>Pseudomonadota</taxon>
        <taxon>Gammaproteobacteria</taxon>
        <taxon>Lysobacterales</taxon>
        <taxon>Lysobacteraceae</taxon>
        <taxon>Xanthomonas</taxon>
    </lineage>
</organism>
<accession>A0A9Q9IZJ9</accession>